<evidence type="ECO:0000259" key="8">
    <source>
        <dbReference type="Pfam" id="PF00924"/>
    </source>
</evidence>
<dbReference type="AlphaFoldDB" id="A0A550JBP6"/>
<comment type="similarity">
    <text evidence="2">Belongs to the MscS (TC 1.A.23) family.</text>
</comment>
<dbReference type="InterPro" id="IPR010920">
    <property type="entry name" value="LSM_dom_sf"/>
</dbReference>
<evidence type="ECO:0000256" key="3">
    <source>
        <dbReference type="ARBA" id="ARBA00022475"/>
    </source>
</evidence>
<feature type="transmembrane region" description="Helical" evidence="7">
    <location>
        <begin position="51"/>
        <end position="80"/>
    </location>
</feature>
<dbReference type="InterPro" id="IPR049278">
    <property type="entry name" value="MS_channel_C"/>
</dbReference>
<evidence type="ECO:0000256" key="1">
    <source>
        <dbReference type="ARBA" id="ARBA00004651"/>
    </source>
</evidence>
<dbReference type="EMBL" id="VJVV01000007">
    <property type="protein sequence ID" value="TRO80678.1"/>
    <property type="molecule type" value="Genomic_DNA"/>
</dbReference>
<feature type="transmembrane region" description="Helical" evidence="7">
    <location>
        <begin position="26"/>
        <end position="45"/>
    </location>
</feature>
<dbReference type="GO" id="GO:0008381">
    <property type="term" value="F:mechanosensitive monoatomic ion channel activity"/>
    <property type="evidence" value="ECO:0007669"/>
    <property type="project" value="UniProtKB-ARBA"/>
</dbReference>
<keyword evidence="11" id="KW-1185">Reference proteome</keyword>
<accession>A0A550JBP6</accession>
<dbReference type="PANTHER" id="PTHR30347">
    <property type="entry name" value="POTASSIUM CHANNEL RELATED"/>
    <property type="match status" value="1"/>
</dbReference>
<comment type="subcellular location">
    <subcellularLocation>
        <location evidence="1">Cell membrane</location>
        <topology evidence="1">Multi-pass membrane protein</topology>
    </subcellularLocation>
</comment>
<proteinExistence type="inferred from homology"/>
<feature type="domain" description="Mechanosensitive ion channel MscS C-terminal" evidence="9">
    <location>
        <begin position="141"/>
        <end position="224"/>
    </location>
</feature>
<keyword evidence="4 7" id="KW-0812">Transmembrane</keyword>
<dbReference type="PANTHER" id="PTHR30347:SF1">
    <property type="entry name" value="MECHANOSENSITIVE CHANNEL MSCK"/>
    <property type="match status" value="1"/>
</dbReference>
<sequence>MRSVLESQVFPHRDLDRGIRDAIKKLLHYAIIFFGFIFAMGLAGVELKSFAFLAGAFGIGIGFGLQNIVNNFVSGIILLFERPVRVGDALVIDGKWSTVRKIGLRSTIVETPDRAEIIVPNSEFISQKVTNWTLSSSIARIVIPVGVAYGSDVDKVLSLLIEAAKEQELILQNPAPSPIFTAFGASSLDFELRVWVADADSMLGVRSALLQSIDRLFREAGIEIPFPQQDVHLFVKNGQNPPVAPISPDKPESSEA</sequence>
<protein>
    <submittedName>
        <fullName evidence="10">Mechanosensitive ion channel</fullName>
    </submittedName>
</protein>
<dbReference type="InterPro" id="IPR011014">
    <property type="entry name" value="MscS_channel_TM-2"/>
</dbReference>
<dbReference type="SUPFAM" id="SSF82689">
    <property type="entry name" value="Mechanosensitive channel protein MscS (YggB), C-terminal domain"/>
    <property type="match status" value="1"/>
</dbReference>
<dbReference type="OrthoDB" id="9784565at2"/>
<keyword evidence="3" id="KW-1003">Cell membrane</keyword>
<evidence type="ECO:0000256" key="4">
    <source>
        <dbReference type="ARBA" id="ARBA00022692"/>
    </source>
</evidence>
<keyword evidence="5 7" id="KW-1133">Transmembrane helix</keyword>
<evidence type="ECO:0000256" key="2">
    <source>
        <dbReference type="ARBA" id="ARBA00008017"/>
    </source>
</evidence>
<feature type="domain" description="Mechanosensitive ion channel MscS" evidence="8">
    <location>
        <begin position="67"/>
        <end position="133"/>
    </location>
</feature>
<keyword evidence="6 7" id="KW-0472">Membrane</keyword>
<dbReference type="Pfam" id="PF00924">
    <property type="entry name" value="MS_channel_2nd"/>
    <property type="match status" value="1"/>
</dbReference>
<dbReference type="Gene3D" id="3.30.70.100">
    <property type="match status" value="1"/>
</dbReference>
<dbReference type="InterPro" id="IPR011066">
    <property type="entry name" value="MscS_channel_C_sf"/>
</dbReference>
<dbReference type="Gene3D" id="2.30.30.60">
    <property type="match status" value="1"/>
</dbReference>
<dbReference type="SUPFAM" id="SSF82861">
    <property type="entry name" value="Mechanosensitive channel protein MscS (YggB), transmembrane region"/>
    <property type="match status" value="1"/>
</dbReference>
<dbReference type="Proteomes" id="UP000317155">
    <property type="component" value="Unassembled WGS sequence"/>
</dbReference>
<evidence type="ECO:0000256" key="7">
    <source>
        <dbReference type="SAM" id="Phobius"/>
    </source>
</evidence>
<comment type="caution">
    <text evidence="10">The sequence shown here is derived from an EMBL/GenBank/DDBJ whole genome shotgun (WGS) entry which is preliminary data.</text>
</comment>
<evidence type="ECO:0000259" key="9">
    <source>
        <dbReference type="Pfam" id="PF21082"/>
    </source>
</evidence>
<dbReference type="Pfam" id="PF21082">
    <property type="entry name" value="MS_channel_3rd"/>
    <property type="match status" value="1"/>
</dbReference>
<evidence type="ECO:0000313" key="10">
    <source>
        <dbReference type="EMBL" id="TRO80678.1"/>
    </source>
</evidence>
<dbReference type="GO" id="GO:0005886">
    <property type="term" value="C:plasma membrane"/>
    <property type="evidence" value="ECO:0007669"/>
    <property type="project" value="UniProtKB-SubCell"/>
</dbReference>
<dbReference type="InterPro" id="IPR052702">
    <property type="entry name" value="MscS-like_channel"/>
</dbReference>
<gene>
    <name evidence="10" type="ORF">FL622_11200</name>
</gene>
<dbReference type="SUPFAM" id="SSF50182">
    <property type="entry name" value="Sm-like ribonucleoproteins"/>
    <property type="match status" value="1"/>
</dbReference>
<dbReference type="InterPro" id="IPR023408">
    <property type="entry name" value="MscS_beta-dom_sf"/>
</dbReference>
<evidence type="ECO:0000256" key="6">
    <source>
        <dbReference type="ARBA" id="ARBA00023136"/>
    </source>
</evidence>
<evidence type="ECO:0000256" key="5">
    <source>
        <dbReference type="ARBA" id="ARBA00022989"/>
    </source>
</evidence>
<name>A0A550JBP6_9BACT</name>
<organism evidence="10 11">
    <name type="scientific">Trichloromonas acetexigens</name>
    <dbReference type="NCBI Taxonomy" id="38815"/>
    <lineage>
        <taxon>Bacteria</taxon>
        <taxon>Pseudomonadati</taxon>
        <taxon>Thermodesulfobacteriota</taxon>
        <taxon>Desulfuromonadia</taxon>
        <taxon>Desulfuromonadales</taxon>
        <taxon>Trichloromonadaceae</taxon>
        <taxon>Trichloromonas</taxon>
    </lineage>
</organism>
<dbReference type="InterPro" id="IPR006685">
    <property type="entry name" value="MscS_channel_2nd"/>
</dbReference>
<evidence type="ECO:0000313" key="11">
    <source>
        <dbReference type="Proteomes" id="UP000317155"/>
    </source>
</evidence>
<dbReference type="Gene3D" id="1.10.287.1260">
    <property type="match status" value="1"/>
</dbReference>
<reference evidence="10 11" key="1">
    <citation type="submission" date="2019-07" db="EMBL/GenBank/DDBJ databases">
        <title>Insights of Desulfuromonas acetexigens electromicrobiology.</title>
        <authorList>
            <person name="Katuri K."/>
            <person name="Sapireddy V."/>
            <person name="Shaw D.R."/>
            <person name="Saikaly P."/>
        </authorList>
    </citation>
    <scope>NUCLEOTIDE SEQUENCE [LARGE SCALE GENOMIC DNA]</scope>
    <source>
        <strain evidence="10 11">2873</strain>
    </source>
</reference>